<dbReference type="EC" id="3.1.3.16" evidence="3"/>
<dbReference type="STRING" id="667725.A0A0L0G5R1"/>
<evidence type="ECO:0000256" key="3">
    <source>
        <dbReference type="ARBA" id="ARBA00013081"/>
    </source>
</evidence>
<evidence type="ECO:0000256" key="10">
    <source>
        <dbReference type="PROSITE-ProRule" id="PRU00339"/>
    </source>
</evidence>
<protein>
    <recommendedName>
        <fullName evidence="3">protein-serine/threonine phosphatase</fullName>
        <ecNumber evidence="3">3.1.3.16</ecNumber>
    </recommendedName>
</protein>
<dbReference type="InterPro" id="IPR041753">
    <property type="entry name" value="PP5_C"/>
</dbReference>
<dbReference type="PROSITE" id="PS50005">
    <property type="entry name" value="TPR"/>
    <property type="match status" value="1"/>
</dbReference>
<gene>
    <name evidence="12" type="ORF">SARC_03622</name>
</gene>
<evidence type="ECO:0000256" key="1">
    <source>
        <dbReference type="ARBA" id="ARBA00001936"/>
    </source>
</evidence>
<dbReference type="eggNOG" id="KOG0376">
    <property type="taxonomic scope" value="Eukaryota"/>
</dbReference>
<dbReference type="InterPro" id="IPR019734">
    <property type="entry name" value="TPR_rpt"/>
</dbReference>
<dbReference type="PANTHER" id="PTHR45668:SF5">
    <property type="entry name" value="SERINE_THREONINE-PROTEIN PHOSPHATASE 5"/>
    <property type="match status" value="1"/>
</dbReference>
<evidence type="ECO:0000256" key="9">
    <source>
        <dbReference type="PIRSR" id="PIRSR033096-1"/>
    </source>
</evidence>
<evidence type="ECO:0000256" key="6">
    <source>
        <dbReference type="ARBA" id="ARBA00022801"/>
    </source>
</evidence>
<proteinExistence type="inferred from homology"/>
<dbReference type="GeneID" id="25904126"/>
<dbReference type="SUPFAM" id="SSF56300">
    <property type="entry name" value="Metallo-dependent phosphatases"/>
    <property type="match status" value="1"/>
</dbReference>
<evidence type="ECO:0000256" key="2">
    <source>
        <dbReference type="ARBA" id="ARBA00008786"/>
    </source>
</evidence>
<dbReference type="CDD" id="cd07417">
    <property type="entry name" value="MPP_PP5_C"/>
    <property type="match status" value="1"/>
</dbReference>
<dbReference type="Proteomes" id="UP000054560">
    <property type="component" value="Unassembled WGS sequence"/>
</dbReference>
<dbReference type="InterPro" id="IPR051134">
    <property type="entry name" value="PPP_phosphatase"/>
</dbReference>
<keyword evidence="13" id="KW-1185">Reference proteome</keyword>
<dbReference type="Gene3D" id="3.60.21.10">
    <property type="match status" value="1"/>
</dbReference>
<organism evidence="12 13">
    <name type="scientific">Sphaeroforma arctica JP610</name>
    <dbReference type="NCBI Taxonomy" id="667725"/>
    <lineage>
        <taxon>Eukaryota</taxon>
        <taxon>Ichthyosporea</taxon>
        <taxon>Ichthyophonida</taxon>
        <taxon>Sphaeroforma</taxon>
    </lineage>
</organism>
<evidence type="ECO:0000256" key="7">
    <source>
        <dbReference type="ARBA" id="ARBA00022803"/>
    </source>
</evidence>
<sequence length="469" mass="53252">MYMLYSHNLVSGHFHESIEKYSAAIDLNPTVASYWSNRSFAYIKTEAFGYALVDADKCIEIDPKFVKAYYRRASANFALGHYKESLRDFHRVAKAKPRDKDAQKKFKQCQTLVNKMLFEEAISSDREGAKSVAEGLDVDSMHVEDSYEGPRLVDGKITKEFVEELKTHFKSERRLHRKFVYQILLQVMTYFKAQSTLVDVKVPKDGKFTICGDIHGQYYDLLNIFELNGTPSETNPYLFNGDFVDRGSFSLEVILVLFSYKLLYPEHFYMARGNHESTNMNKMYGFDGEVKAKGSDIMVELFHEVFRTVPLAHCIAGKVLCVHGGLFSEDGVTLNDLRKVDRFREPPDSGLMCEMLWADPQILPGRAPSKRGVGLHFGPDVTDAFCKLNGLDYVVRSHEVKDNGYEIHHDGKCITVFSAPNYCDQMGNKGAFITVRGDDFTPKFTTFGSVPHPNVKPMAYASPFSMFGL</sequence>
<comment type="cofactor">
    <cofactor evidence="1">
        <name>Mn(2+)</name>
        <dbReference type="ChEBI" id="CHEBI:29035"/>
    </cofactor>
</comment>
<dbReference type="InterPro" id="IPR013235">
    <property type="entry name" value="PPP_dom"/>
</dbReference>
<dbReference type="InterPro" id="IPR004843">
    <property type="entry name" value="Calcineurin-like_PHP"/>
</dbReference>
<dbReference type="Pfam" id="PF08321">
    <property type="entry name" value="PPP5"/>
    <property type="match status" value="1"/>
</dbReference>
<dbReference type="PRINTS" id="PR00114">
    <property type="entry name" value="STPHPHTASE"/>
</dbReference>
<dbReference type="EMBL" id="KQ241783">
    <property type="protein sequence ID" value="KNC84166.1"/>
    <property type="molecule type" value="Genomic_DNA"/>
</dbReference>
<dbReference type="SMART" id="SM00156">
    <property type="entry name" value="PP2Ac"/>
    <property type="match status" value="1"/>
</dbReference>
<name>A0A0L0G5R1_9EUKA</name>
<keyword evidence="4" id="KW-0479">Metal-binding</keyword>
<evidence type="ECO:0000256" key="8">
    <source>
        <dbReference type="ARBA" id="ARBA00023211"/>
    </source>
</evidence>
<dbReference type="Pfam" id="PF00149">
    <property type="entry name" value="Metallophos"/>
    <property type="match status" value="1"/>
</dbReference>
<dbReference type="PIRSF" id="PIRSF033096">
    <property type="entry name" value="PPPtase_5"/>
    <property type="match status" value="1"/>
</dbReference>
<keyword evidence="5" id="KW-0677">Repeat</keyword>
<dbReference type="Gene3D" id="1.25.40.10">
    <property type="entry name" value="Tetratricopeptide repeat domain"/>
    <property type="match status" value="1"/>
</dbReference>
<keyword evidence="6" id="KW-0378">Hydrolase</keyword>
<reference evidence="12 13" key="1">
    <citation type="submission" date="2011-02" db="EMBL/GenBank/DDBJ databases">
        <title>The Genome Sequence of Sphaeroforma arctica JP610.</title>
        <authorList>
            <consortium name="The Broad Institute Genome Sequencing Platform"/>
            <person name="Russ C."/>
            <person name="Cuomo C."/>
            <person name="Young S.K."/>
            <person name="Zeng Q."/>
            <person name="Gargeya S."/>
            <person name="Alvarado L."/>
            <person name="Berlin A."/>
            <person name="Chapman S.B."/>
            <person name="Chen Z."/>
            <person name="Freedman E."/>
            <person name="Gellesch M."/>
            <person name="Goldberg J."/>
            <person name="Griggs A."/>
            <person name="Gujja S."/>
            <person name="Heilman E."/>
            <person name="Heiman D."/>
            <person name="Howarth C."/>
            <person name="Mehta T."/>
            <person name="Neiman D."/>
            <person name="Pearson M."/>
            <person name="Roberts A."/>
            <person name="Saif S."/>
            <person name="Shea T."/>
            <person name="Shenoy N."/>
            <person name="Sisk P."/>
            <person name="Stolte C."/>
            <person name="Sykes S."/>
            <person name="White J."/>
            <person name="Yandava C."/>
            <person name="Burger G."/>
            <person name="Gray M.W."/>
            <person name="Holland P.W.H."/>
            <person name="King N."/>
            <person name="Lang F.B.F."/>
            <person name="Roger A.J."/>
            <person name="Ruiz-Trillo I."/>
            <person name="Haas B."/>
            <person name="Nusbaum C."/>
            <person name="Birren B."/>
        </authorList>
    </citation>
    <scope>NUCLEOTIDE SEQUENCE [LARGE SCALE GENOMIC DNA]</scope>
    <source>
        <strain evidence="12 13">JP610</strain>
    </source>
</reference>
<dbReference type="AlphaFoldDB" id="A0A0L0G5R1"/>
<evidence type="ECO:0000256" key="5">
    <source>
        <dbReference type="ARBA" id="ARBA00022737"/>
    </source>
</evidence>
<dbReference type="PANTHER" id="PTHR45668">
    <property type="entry name" value="SERINE/THREONINE-PROTEIN PHOSPHATASE 5-RELATED"/>
    <property type="match status" value="1"/>
</dbReference>
<dbReference type="SUPFAM" id="SSF48452">
    <property type="entry name" value="TPR-like"/>
    <property type="match status" value="1"/>
</dbReference>
<evidence type="ECO:0000256" key="4">
    <source>
        <dbReference type="ARBA" id="ARBA00022723"/>
    </source>
</evidence>
<dbReference type="InterPro" id="IPR011990">
    <property type="entry name" value="TPR-like_helical_dom_sf"/>
</dbReference>
<accession>A0A0L0G5R1</accession>
<evidence type="ECO:0000259" key="11">
    <source>
        <dbReference type="SMART" id="SM00156"/>
    </source>
</evidence>
<evidence type="ECO:0000313" key="13">
    <source>
        <dbReference type="Proteomes" id="UP000054560"/>
    </source>
</evidence>
<feature type="repeat" description="TPR" evidence="10">
    <location>
        <begin position="66"/>
        <end position="99"/>
    </location>
</feature>
<dbReference type="SMART" id="SM00028">
    <property type="entry name" value="TPR"/>
    <property type="match status" value="2"/>
</dbReference>
<dbReference type="GO" id="GO:0004722">
    <property type="term" value="F:protein serine/threonine phosphatase activity"/>
    <property type="evidence" value="ECO:0007669"/>
    <property type="project" value="UniProtKB-EC"/>
</dbReference>
<dbReference type="RefSeq" id="XP_014158068.1">
    <property type="nucleotide sequence ID" value="XM_014302593.1"/>
</dbReference>
<keyword evidence="7 10" id="KW-0802">TPR repeat</keyword>
<dbReference type="InterPro" id="IPR006186">
    <property type="entry name" value="Ser/Thr-sp_prot-phosphatase"/>
</dbReference>
<keyword evidence="8" id="KW-0464">Manganese</keyword>
<comment type="similarity">
    <text evidence="2">Belongs to the PPP phosphatase family. PP-5 (PP-T) subfamily.</text>
</comment>
<dbReference type="GO" id="GO:0046872">
    <property type="term" value="F:metal ion binding"/>
    <property type="evidence" value="ECO:0007669"/>
    <property type="project" value="UniProtKB-KW"/>
</dbReference>
<feature type="domain" description="Serine/threonine specific protein phosphatases" evidence="11">
    <location>
        <begin position="175"/>
        <end position="451"/>
    </location>
</feature>
<dbReference type="FunFam" id="3.60.21.10:FF:000017">
    <property type="entry name" value="Serine/threonine-protein phosphatase"/>
    <property type="match status" value="1"/>
</dbReference>
<evidence type="ECO:0000313" key="12">
    <source>
        <dbReference type="EMBL" id="KNC84166.1"/>
    </source>
</evidence>
<dbReference type="InterPro" id="IPR029052">
    <property type="entry name" value="Metallo-depent_PP-like"/>
</dbReference>
<feature type="active site" description="Proton donor/acceptor" evidence="9">
    <location>
        <position position="275"/>
    </location>
</feature>
<dbReference type="OrthoDB" id="445564at2759"/>